<gene>
    <name evidence="1" type="ORF">AVDCRST_MAG77-6208</name>
</gene>
<dbReference type="EMBL" id="CADCTC010000325">
    <property type="protein sequence ID" value="CAA9307535.1"/>
    <property type="molecule type" value="Genomic_DNA"/>
</dbReference>
<protein>
    <submittedName>
        <fullName evidence="1">Uncharacterized protein</fullName>
    </submittedName>
</protein>
<accession>A0A6J4KKE0</accession>
<sequence>MKRRGASWTVHRAHAMGKARELVANGTLAP</sequence>
<proteinExistence type="predicted"/>
<name>A0A6J4KKE0_9CHLR</name>
<organism evidence="1">
    <name type="scientific">uncultured Chloroflexota bacterium</name>
    <dbReference type="NCBI Taxonomy" id="166587"/>
    <lineage>
        <taxon>Bacteria</taxon>
        <taxon>Bacillati</taxon>
        <taxon>Chloroflexota</taxon>
        <taxon>environmental samples</taxon>
    </lineage>
</organism>
<evidence type="ECO:0000313" key="1">
    <source>
        <dbReference type="EMBL" id="CAA9307535.1"/>
    </source>
</evidence>
<reference evidence="1" key="1">
    <citation type="submission" date="2020-02" db="EMBL/GenBank/DDBJ databases">
        <authorList>
            <person name="Meier V. D."/>
        </authorList>
    </citation>
    <scope>NUCLEOTIDE SEQUENCE</scope>
    <source>
        <strain evidence="1">AVDCRST_MAG77</strain>
    </source>
</reference>
<dbReference type="AlphaFoldDB" id="A0A6J4KKE0"/>